<dbReference type="InterPro" id="IPR000524">
    <property type="entry name" value="Tscrpt_reg_HTH_GntR"/>
</dbReference>
<dbReference type="GO" id="GO:0003700">
    <property type="term" value="F:DNA-binding transcription factor activity"/>
    <property type="evidence" value="ECO:0007669"/>
    <property type="project" value="InterPro"/>
</dbReference>
<evidence type="ECO:0000256" key="1">
    <source>
        <dbReference type="ARBA" id="ARBA00023015"/>
    </source>
</evidence>
<dbReference type="PRINTS" id="PR00035">
    <property type="entry name" value="HTHGNTR"/>
</dbReference>
<evidence type="ECO:0000313" key="6">
    <source>
        <dbReference type="Proteomes" id="UP000479526"/>
    </source>
</evidence>
<name>A0A7C9K2W4_9ACTN</name>
<keyword evidence="3" id="KW-0804">Transcription</keyword>
<evidence type="ECO:0000256" key="3">
    <source>
        <dbReference type="ARBA" id="ARBA00023163"/>
    </source>
</evidence>
<dbReference type="CDD" id="cd07377">
    <property type="entry name" value="WHTH_GntR"/>
    <property type="match status" value="1"/>
</dbReference>
<feature type="domain" description="HTH gntR-type" evidence="4">
    <location>
        <begin position="8"/>
        <end position="76"/>
    </location>
</feature>
<dbReference type="Gene3D" id="3.40.1410.10">
    <property type="entry name" value="Chorismate lyase-like"/>
    <property type="match status" value="1"/>
</dbReference>
<dbReference type="InterPro" id="IPR028978">
    <property type="entry name" value="Chorismate_lyase_/UTRA_dom_sf"/>
</dbReference>
<organism evidence="5 6">
    <name type="scientific">Herbidospora solisilvae</name>
    <dbReference type="NCBI Taxonomy" id="2696284"/>
    <lineage>
        <taxon>Bacteria</taxon>
        <taxon>Bacillati</taxon>
        <taxon>Actinomycetota</taxon>
        <taxon>Actinomycetes</taxon>
        <taxon>Streptosporangiales</taxon>
        <taxon>Streptosporangiaceae</taxon>
        <taxon>Herbidospora</taxon>
    </lineage>
</organism>
<keyword evidence="6" id="KW-1185">Reference proteome</keyword>
<dbReference type="InterPro" id="IPR050679">
    <property type="entry name" value="Bact_HTH_transcr_reg"/>
</dbReference>
<dbReference type="SMART" id="SM00866">
    <property type="entry name" value="UTRA"/>
    <property type="match status" value="1"/>
</dbReference>
<protein>
    <submittedName>
        <fullName evidence="5">UTRA domain-containing protein</fullName>
    </submittedName>
</protein>
<dbReference type="SUPFAM" id="SSF64288">
    <property type="entry name" value="Chorismate lyase-like"/>
    <property type="match status" value="1"/>
</dbReference>
<evidence type="ECO:0000259" key="4">
    <source>
        <dbReference type="PROSITE" id="PS50949"/>
    </source>
</evidence>
<dbReference type="AlphaFoldDB" id="A0A7C9K2W4"/>
<dbReference type="Pfam" id="PF07702">
    <property type="entry name" value="UTRA"/>
    <property type="match status" value="1"/>
</dbReference>
<dbReference type="EMBL" id="WXEW01000021">
    <property type="protein sequence ID" value="NAS27519.1"/>
    <property type="molecule type" value="Genomic_DNA"/>
</dbReference>
<accession>A0A7C9K2W4</accession>
<dbReference type="PANTHER" id="PTHR44846:SF17">
    <property type="entry name" value="GNTR-FAMILY TRANSCRIPTIONAL REGULATOR"/>
    <property type="match status" value="1"/>
</dbReference>
<dbReference type="GO" id="GO:0045892">
    <property type="term" value="P:negative regulation of DNA-templated transcription"/>
    <property type="evidence" value="ECO:0007669"/>
    <property type="project" value="TreeGrafter"/>
</dbReference>
<keyword evidence="2" id="KW-0238">DNA-binding</keyword>
<dbReference type="PROSITE" id="PS50949">
    <property type="entry name" value="HTH_GNTR"/>
    <property type="match status" value="1"/>
</dbReference>
<evidence type="ECO:0000313" key="5">
    <source>
        <dbReference type="EMBL" id="NAS27519.1"/>
    </source>
</evidence>
<sequence>MSPRSSYVPAYVEIADDIRHKISTGVLVGGDKIPSERELCEQWSVSSITARKAIESLRSEGLVYGLRGRGTFVRKHQPLRRIAPQRYWRPHSKATYKHEAESAGRSVSVEHSSSPVEASAEVAERLAVSSGAPVMEIRYLIRMDDQPVSSSVCWEPLGITGGTEIEDPHSGPHAGAGIVPRFDAIGYRVDRVKEVLTIRMPDPEEVAALDIPPGVPVVQIQQTFTADGVPVETADIVFPADRYTLEYDMEIR</sequence>
<dbReference type="Pfam" id="PF00392">
    <property type="entry name" value="GntR"/>
    <property type="match status" value="1"/>
</dbReference>
<keyword evidence="1" id="KW-0805">Transcription regulation</keyword>
<evidence type="ECO:0000256" key="2">
    <source>
        <dbReference type="ARBA" id="ARBA00023125"/>
    </source>
</evidence>
<dbReference type="Gene3D" id="1.10.10.10">
    <property type="entry name" value="Winged helix-like DNA-binding domain superfamily/Winged helix DNA-binding domain"/>
    <property type="match status" value="1"/>
</dbReference>
<dbReference type="InterPro" id="IPR036390">
    <property type="entry name" value="WH_DNA-bd_sf"/>
</dbReference>
<dbReference type="SMART" id="SM00345">
    <property type="entry name" value="HTH_GNTR"/>
    <property type="match status" value="1"/>
</dbReference>
<dbReference type="SUPFAM" id="SSF46785">
    <property type="entry name" value="Winged helix' DNA-binding domain"/>
    <property type="match status" value="1"/>
</dbReference>
<dbReference type="PANTHER" id="PTHR44846">
    <property type="entry name" value="MANNOSYL-D-GLYCERATE TRANSPORT/METABOLISM SYSTEM REPRESSOR MNGR-RELATED"/>
    <property type="match status" value="1"/>
</dbReference>
<dbReference type="Proteomes" id="UP000479526">
    <property type="component" value="Unassembled WGS sequence"/>
</dbReference>
<proteinExistence type="predicted"/>
<dbReference type="InterPro" id="IPR011663">
    <property type="entry name" value="UTRA"/>
</dbReference>
<gene>
    <name evidence="5" type="ORF">GT755_38360</name>
</gene>
<dbReference type="InterPro" id="IPR036388">
    <property type="entry name" value="WH-like_DNA-bd_sf"/>
</dbReference>
<dbReference type="GO" id="GO:0003677">
    <property type="term" value="F:DNA binding"/>
    <property type="evidence" value="ECO:0007669"/>
    <property type="project" value="UniProtKB-KW"/>
</dbReference>
<reference evidence="5 6" key="1">
    <citation type="submission" date="2020-01" db="EMBL/GenBank/DDBJ databases">
        <title>Herbidospora sp. NEAU-GS84 nov., a novel actinomycete isolated from soil.</title>
        <authorList>
            <person name="Han L."/>
        </authorList>
    </citation>
    <scope>NUCLEOTIDE SEQUENCE [LARGE SCALE GENOMIC DNA]</scope>
    <source>
        <strain evidence="5 6">NEAU-GS84</strain>
    </source>
</reference>
<dbReference type="RefSeq" id="WP_161484440.1">
    <property type="nucleotide sequence ID" value="NZ_WXEW01000021.1"/>
</dbReference>
<comment type="caution">
    <text evidence="5">The sequence shown here is derived from an EMBL/GenBank/DDBJ whole genome shotgun (WGS) entry which is preliminary data.</text>
</comment>